<keyword evidence="7" id="KW-0788">Thiol protease</keyword>
<dbReference type="AlphaFoldDB" id="A0A1A0HEF4"/>
<name>A0A1A0HEF4_9ASCO</name>
<dbReference type="SUPFAM" id="SSF54001">
    <property type="entry name" value="Cysteine proteinases"/>
    <property type="match status" value="1"/>
</dbReference>
<dbReference type="GO" id="GO:0005634">
    <property type="term" value="C:nucleus"/>
    <property type="evidence" value="ECO:0007669"/>
    <property type="project" value="UniProtKB-SubCell"/>
</dbReference>
<evidence type="ECO:0000256" key="2">
    <source>
        <dbReference type="ARBA" id="ARBA00010958"/>
    </source>
</evidence>
<evidence type="ECO:0000256" key="5">
    <source>
        <dbReference type="ARBA" id="ARBA00022670"/>
    </source>
</evidence>
<dbReference type="InterPro" id="IPR005078">
    <property type="entry name" value="Peptidase_C54"/>
</dbReference>
<dbReference type="GO" id="GO:0035973">
    <property type="term" value="P:aggrephagy"/>
    <property type="evidence" value="ECO:0007669"/>
    <property type="project" value="TreeGrafter"/>
</dbReference>
<keyword evidence="8" id="KW-0653">Protein transport</keyword>
<dbReference type="InterPro" id="IPR038765">
    <property type="entry name" value="Papain-like_cys_pep_sf"/>
</dbReference>
<comment type="subcellular location">
    <subcellularLocation>
        <location evidence="11">Nucleus</location>
    </subcellularLocation>
    <subcellularLocation>
        <location evidence="11">Cytoplasm</location>
    </subcellularLocation>
    <subcellularLocation>
        <location evidence="1">Preautophagosomal structure</location>
    </subcellularLocation>
</comment>
<comment type="catalytic activity">
    <reaction evidence="10">
        <text>[protein]-C-terminal L-amino acid-glycyl-phosphatidylethanolamide + H2O = [protein]-C-terminal L-amino acid-glycine + a 1,2-diacyl-sn-glycero-3-phosphoethanolamine</text>
        <dbReference type="Rhea" id="RHEA:67548"/>
        <dbReference type="Rhea" id="RHEA-COMP:17323"/>
        <dbReference type="Rhea" id="RHEA-COMP:17324"/>
        <dbReference type="ChEBI" id="CHEBI:15377"/>
        <dbReference type="ChEBI" id="CHEBI:64612"/>
        <dbReference type="ChEBI" id="CHEBI:172940"/>
        <dbReference type="ChEBI" id="CHEBI:172941"/>
    </reaction>
    <physiologicalReaction direction="left-to-right" evidence="10">
        <dbReference type="Rhea" id="RHEA:67549"/>
    </physiologicalReaction>
</comment>
<evidence type="ECO:0000256" key="6">
    <source>
        <dbReference type="ARBA" id="ARBA00022801"/>
    </source>
</evidence>
<sequence length="393" mass="42929">MSSGPTLPTENSVSALEAQILQLQTSFNQLWQKLKTPETPTPARIVIWGTQYGGSTLGCEPFTAAIQSRIWFTYRSGFEPILRAEDGPGPLSFLGSMLFNAIPNTTVAGVLDSNHFTTDVGWGCMIRTSQSLLANTLQSVALGRDYCYKGTDSRLDAILSLFADNYNSPFSLHNFVRAASELPLQVKPGQWFGPSAASLSIKRLCDRCMPGAVPKIHVMISESCDLYDSEIEAHFARDRSVLLVLFPVRLGIENVNAYYHQSLFQLLASKHSVGIAGGKPSSSYYFFGYQDSELLYLDPHNLQAVSRDGSTYHTSKCRSLPISALDPSMLIGLSFLPELEGELVDDFVNVSDHFSDTDSGLVDVQRAAEGPETESSVDASISKYDLVGHTDAA</sequence>
<dbReference type="GO" id="GO:0000423">
    <property type="term" value="P:mitophagy"/>
    <property type="evidence" value="ECO:0007669"/>
    <property type="project" value="TreeGrafter"/>
</dbReference>
<dbReference type="GO" id="GO:0005739">
    <property type="term" value="C:mitochondrion"/>
    <property type="evidence" value="ECO:0007669"/>
    <property type="project" value="EnsemblFungi"/>
</dbReference>
<comment type="similarity">
    <text evidence="2 11">Belongs to the peptidase C54 family.</text>
</comment>
<dbReference type="GO" id="GO:0000407">
    <property type="term" value="C:phagophore assembly site"/>
    <property type="evidence" value="ECO:0007669"/>
    <property type="project" value="UniProtKB-SubCell"/>
</dbReference>
<keyword evidence="11" id="KW-0539">Nucleus</keyword>
<evidence type="ECO:0000256" key="1">
    <source>
        <dbReference type="ARBA" id="ARBA00004329"/>
    </source>
</evidence>
<keyword evidence="3" id="KW-0813">Transport</keyword>
<gene>
    <name evidence="13" type="ORF">METBIDRAFT_77732</name>
</gene>
<dbReference type="GO" id="GO:0032258">
    <property type="term" value="P:cytoplasm to vacuole targeting by the Cvt pathway"/>
    <property type="evidence" value="ECO:0007669"/>
    <property type="project" value="EnsemblFungi"/>
</dbReference>
<evidence type="ECO:0000256" key="4">
    <source>
        <dbReference type="ARBA" id="ARBA00022490"/>
    </source>
</evidence>
<dbReference type="GO" id="GO:0019786">
    <property type="term" value="F:protein-phosphatidylethanolamide deconjugating activity"/>
    <property type="evidence" value="ECO:0007669"/>
    <property type="project" value="EnsemblFungi"/>
</dbReference>
<dbReference type="GO" id="GO:0034727">
    <property type="term" value="P:piecemeal microautophagy of the nucleus"/>
    <property type="evidence" value="ECO:0007669"/>
    <property type="project" value="EnsemblFungi"/>
</dbReference>
<comment type="caution">
    <text evidence="13">The sequence shown here is derived from an EMBL/GenBank/DDBJ whole genome shotgun (WGS) entry which is preliminary data.</text>
</comment>
<keyword evidence="5 11" id="KW-0645">Protease</keyword>
<keyword evidence="14" id="KW-1185">Reference proteome</keyword>
<evidence type="ECO:0000256" key="10">
    <source>
        <dbReference type="ARBA" id="ARBA00029362"/>
    </source>
</evidence>
<dbReference type="PANTHER" id="PTHR22624:SF49">
    <property type="entry name" value="CYSTEINE PROTEASE"/>
    <property type="match status" value="1"/>
</dbReference>
<dbReference type="GO" id="GO:0000045">
    <property type="term" value="P:autophagosome assembly"/>
    <property type="evidence" value="ECO:0007669"/>
    <property type="project" value="EnsemblFungi"/>
</dbReference>
<keyword evidence="6 11" id="KW-0378">Hydrolase</keyword>
<evidence type="ECO:0000256" key="8">
    <source>
        <dbReference type="ARBA" id="ARBA00022927"/>
    </source>
</evidence>
<dbReference type="OrthoDB" id="2960936at2759"/>
<dbReference type="RefSeq" id="XP_018712778.1">
    <property type="nucleotide sequence ID" value="XM_018858750.1"/>
</dbReference>
<feature type="domain" description="Peptidase C54 catalytic" evidence="12">
    <location>
        <begin position="61"/>
        <end position="334"/>
    </location>
</feature>
<dbReference type="GeneID" id="30031726"/>
<dbReference type="EC" id="3.4.22.-" evidence="11"/>
<dbReference type="STRING" id="869754.A0A1A0HEF4"/>
<dbReference type="PANTHER" id="PTHR22624">
    <property type="entry name" value="CYSTEINE PROTEASE ATG4"/>
    <property type="match status" value="1"/>
</dbReference>
<evidence type="ECO:0000313" key="13">
    <source>
        <dbReference type="EMBL" id="OBA22282.1"/>
    </source>
</evidence>
<evidence type="ECO:0000256" key="7">
    <source>
        <dbReference type="ARBA" id="ARBA00022807"/>
    </source>
</evidence>
<evidence type="ECO:0000256" key="3">
    <source>
        <dbReference type="ARBA" id="ARBA00022448"/>
    </source>
</evidence>
<dbReference type="GO" id="GO:0006612">
    <property type="term" value="P:protein targeting to membrane"/>
    <property type="evidence" value="ECO:0007669"/>
    <property type="project" value="EnsemblFungi"/>
</dbReference>
<dbReference type="InterPro" id="IPR046792">
    <property type="entry name" value="Peptidase_C54_cat"/>
</dbReference>
<keyword evidence="4 11" id="KW-0963">Cytoplasm</keyword>
<dbReference type="Pfam" id="PF03416">
    <property type="entry name" value="Peptidase_C54"/>
    <property type="match status" value="1"/>
</dbReference>
<accession>A0A1A0HEF4</accession>
<comment type="function">
    <text evidence="11">Required for selective autophagic degradation of the nucleus (nucleophagy) as well as for mitophagy which contributes to regulate mitochondrial quantity and quality by eliminating the mitochondria to a basal level to fulfill cellular energy requirements and preventing excess ROS production.</text>
</comment>
<dbReference type="GO" id="GO:0005829">
    <property type="term" value="C:cytosol"/>
    <property type="evidence" value="ECO:0007669"/>
    <property type="project" value="EnsemblFungi"/>
</dbReference>
<keyword evidence="9" id="KW-0072">Autophagy</keyword>
<reference evidence="13 14" key="1">
    <citation type="submission" date="2016-05" db="EMBL/GenBank/DDBJ databases">
        <title>Comparative genomics of biotechnologically important yeasts.</title>
        <authorList>
            <consortium name="DOE Joint Genome Institute"/>
            <person name="Riley R."/>
            <person name="Haridas S."/>
            <person name="Wolfe K.H."/>
            <person name="Lopes M.R."/>
            <person name="Hittinger C.T."/>
            <person name="Goker M."/>
            <person name="Salamov A."/>
            <person name="Wisecaver J."/>
            <person name="Long T.M."/>
            <person name="Aerts A.L."/>
            <person name="Barry K."/>
            <person name="Choi C."/>
            <person name="Clum A."/>
            <person name="Coughlan A.Y."/>
            <person name="Deshpande S."/>
            <person name="Douglass A.P."/>
            <person name="Hanson S.J."/>
            <person name="Klenk H.-P."/>
            <person name="LaButti K."/>
            <person name="Lapidus A."/>
            <person name="Lindquist E."/>
            <person name="Lipzen A."/>
            <person name="Meier-kolthoff J.P."/>
            <person name="Ohm R.A."/>
            <person name="Otillar R.P."/>
            <person name="Pangilinan J."/>
            <person name="Peng Y."/>
            <person name="Rokas A."/>
            <person name="Rosa C.A."/>
            <person name="Scheuner C."/>
            <person name="Sibirny A.A."/>
            <person name="Slot J.C."/>
            <person name="Stielow J.B."/>
            <person name="Sun H."/>
            <person name="Kurtzman C.P."/>
            <person name="Blackwell M."/>
            <person name="Grigoriev I.V."/>
            <person name="Jeffries T.W."/>
        </authorList>
    </citation>
    <scope>NUCLEOTIDE SEQUENCE [LARGE SCALE GENOMIC DNA]</scope>
    <source>
        <strain evidence="13 14">NRRL YB-4993</strain>
    </source>
</reference>
<evidence type="ECO:0000313" key="14">
    <source>
        <dbReference type="Proteomes" id="UP000092555"/>
    </source>
</evidence>
<dbReference type="GO" id="GO:0016485">
    <property type="term" value="P:protein processing"/>
    <property type="evidence" value="ECO:0007669"/>
    <property type="project" value="TreeGrafter"/>
</dbReference>
<evidence type="ECO:0000256" key="11">
    <source>
        <dbReference type="RuleBase" id="RU363115"/>
    </source>
</evidence>
<dbReference type="Proteomes" id="UP000092555">
    <property type="component" value="Unassembled WGS sequence"/>
</dbReference>
<proteinExistence type="inferred from homology"/>
<evidence type="ECO:0000256" key="9">
    <source>
        <dbReference type="ARBA" id="ARBA00023006"/>
    </source>
</evidence>
<protein>
    <recommendedName>
        <fullName evidence="11">Cysteine protease</fullName>
        <ecNumber evidence="11">3.4.22.-</ecNumber>
    </recommendedName>
</protein>
<evidence type="ECO:0000259" key="12">
    <source>
        <dbReference type="Pfam" id="PF03416"/>
    </source>
</evidence>
<organism evidence="13 14">
    <name type="scientific">Metschnikowia bicuspidata var. bicuspidata NRRL YB-4993</name>
    <dbReference type="NCBI Taxonomy" id="869754"/>
    <lineage>
        <taxon>Eukaryota</taxon>
        <taxon>Fungi</taxon>
        <taxon>Dikarya</taxon>
        <taxon>Ascomycota</taxon>
        <taxon>Saccharomycotina</taxon>
        <taxon>Pichiomycetes</taxon>
        <taxon>Metschnikowiaceae</taxon>
        <taxon>Metschnikowia</taxon>
    </lineage>
</organism>
<dbReference type="GO" id="GO:0004197">
    <property type="term" value="F:cysteine-type endopeptidase activity"/>
    <property type="evidence" value="ECO:0007669"/>
    <property type="project" value="EnsemblFungi"/>
</dbReference>
<dbReference type="EMBL" id="LXTC01000002">
    <property type="protein sequence ID" value="OBA22282.1"/>
    <property type="molecule type" value="Genomic_DNA"/>
</dbReference>